<gene>
    <name evidence="2" type="ORF">DWW18_09805</name>
</gene>
<dbReference type="Gene3D" id="1.10.10.10">
    <property type="entry name" value="Winged helix-like DNA-binding domain superfamily/Winged helix DNA-binding domain"/>
    <property type="match status" value="1"/>
</dbReference>
<evidence type="ECO:0000256" key="1">
    <source>
        <dbReference type="SAM" id="Coils"/>
    </source>
</evidence>
<dbReference type="SUPFAM" id="SSF48295">
    <property type="entry name" value="TrpR-like"/>
    <property type="match status" value="1"/>
</dbReference>
<dbReference type="RefSeq" id="WP_220395947.1">
    <property type="nucleotide sequence ID" value="NZ_QRZA01000011.1"/>
</dbReference>
<dbReference type="AlphaFoldDB" id="A0A412X066"/>
<evidence type="ECO:0000313" key="2">
    <source>
        <dbReference type="EMBL" id="RGV33691.1"/>
    </source>
</evidence>
<sequence>SKPMSELNLPSVRRRYYPVKTKLSAVRDRVINEMGYAEVLSKYEVKPSTFHVWLHKYKSRVLSEEQHKRLSSRNYKMLYPMTDQERAELETLRQEVEKQKILVEAYELMLELARERLHVDVKKNYEEMLLAGLLRDRKNGEVKP</sequence>
<evidence type="ECO:0008006" key="4">
    <source>
        <dbReference type="Google" id="ProtNLM"/>
    </source>
</evidence>
<protein>
    <recommendedName>
        <fullName evidence="4">Transposase</fullName>
    </recommendedName>
</protein>
<dbReference type="GO" id="GO:0043565">
    <property type="term" value="F:sequence-specific DNA binding"/>
    <property type="evidence" value="ECO:0007669"/>
    <property type="project" value="InterPro"/>
</dbReference>
<keyword evidence="1" id="KW-0175">Coiled coil</keyword>
<dbReference type="Proteomes" id="UP000283589">
    <property type="component" value="Unassembled WGS sequence"/>
</dbReference>
<reference evidence="2 3" key="1">
    <citation type="submission" date="2018-08" db="EMBL/GenBank/DDBJ databases">
        <title>A genome reference for cultivated species of the human gut microbiota.</title>
        <authorList>
            <person name="Zou Y."/>
            <person name="Xue W."/>
            <person name="Luo G."/>
        </authorList>
    </citation>
    <scope>NUCLEOTIDE SEQUENCE [LARGE SCALE GENOMIC DNA]</scope>
    <source>
        <strain evidence="2 3">AF14-49</strain>
    </source>
</reference>
<evidence type="ECO:0000313" key="3">
    <source>
        <dbReference type="Proteomes" id="UP000283589"/>
    </source>
</evidence>
<comment type="caution">
    <text evidence="2">The sequence shown here is derived from an EMBL/GenBank/DDBJ whole genome shotgun (WGS) entry which is preliminary data.</text>
</comment>
<name>A0A412X066_9BACT</name>
<dbReference type="InterPro" id="IPR010921">
    <property type="entry name" value="Trp_repressor/repl_initiator"/>
</dbReference>
<accession>A0A412X066</accession>
<dbReference type="EMBL" id="QRZA01000011">
    <property type="protein sequence ID" value="RGV33691.1"/>
    <property type="molecule type" value="Genomic_DNA"/>
</dbReference>
<organism evidence="2 3">
    <name type="scientific">Butyricimonas virosa</name>
    <dbReference type="NCBI Taxonomy" id="544645"/>
    <lineage>
        <taxon>Bacteria</taxon>
        <taxon>Pseudomonadati</taxon>
        <taxon>Bacteroidota</taxon>
        <taxon>Bacteroidia</taxon>
        <taxon>Bacteroidales</taxon>
        <taxon>Odoribacteraceae</taxon>
        <taxon>Butyricimonas</taxon>
    </lineage>
</organism>
<feature type="non-terminal residue" evidence="2">
    <location>
        <position position="1"/>
    </location>
</feature>
<proteinExistence type="predicted"/>
<feature type="coiled-coil region" evidence="1">
    <location>
        <begin position="82"/>
        <end position="116"/>
    </location>
</feature>
<dbReference type="InterPro" id="IPR036388">
    <property type="entry name" value="WH-like_DNA-bd_sf"/>
</dbReference>